<dbReference type="HOGENOM" id="CLU_2110412_0_0_1"/>
<protein>
    <submittedName>
        <fullName evidence="1">Uncharacterized protein</fullName>
    </submittedName>
</protein>
<dbReference type="InParanoid" id="A0A0C3EBI6"/>
<reference evidence="1 2" key="1">
    <citation type="submission" date="2014-04" db="EMBL/GenBank/DDBJ databases">
        <authorList>
            <consortium name="DOE Joint Genome Institute"/>
            <person name="Kuo A."/>
            <person name="Kohler A."/>
            <person name="Nagy L.G."/>
            <person name="Floudas D."/>
            <person name="Copeland A."/>
            <person name="Barry K.W."/>
            <person name="Cichocki N."/>
            <person name="Veneault-Fourrey C."/>
            <person name="LaButti K."/>
            <person name="Lindquist E.A."/>
            <person name="Lipzen A."/>
            <person name="Lundell T."/>
            <person name="Morin E."/>
            <person name="Murat C."/>
            <person name="Sun H."/>
            <person name="Tunlid A."/>
            <person name="Henrissat B."/>
            <person name="Grigoriev I.V."/>
            <person name="Hibbett D.S."/>
            <person name="Martin F."/>
            <person name="Nordberg H.P."/>
            <person name="Cantor M.N."/>
            <person name="Hua S.X."/>
        </authorList>
    </citation>
    <scope>NUCLEOTIDE SEQUENCE [LARGE SCALE GENOMIC DNA]</scope>
    <source>
        <strain evidence="1 2">Foug A</strain>
    </source>
</reference>
<evidence type="ECO:0000313" key="1">
    <source>
        <dbReference type="EMBL" id="KIM65679.1"/>
    </source>
</evidence>
<reference evidence="2" key="2">
    <citation type="submission" date="2015-01" db="EMBL/GenBank/DDBJ databases">
        <title>Evolutionary Origins and Diversification of the Mycorrhizal Mutualists.</title>
        <authorList>
            <consortium name="DOE Joint Genome Institute"/>
            <consortium name="Mycorrhizal Genomics Consortium"/>
            <person name="Kohler A."/>
            <person name="Kuo A."/>
            <person name="Nagy L.G."/>
            <person name="Floudas D."/>
            <person name="Copeland A."/>
            <person name="Barry K.W."/>
            <person name="Cichocki N."/>
            <person name="Veneault-Fourrey C."/>
            <person name="LaButti K."/>
            <person name="Lindquist E.A."/>
            <person name="Lipzen A."/>
            <person name="Lundell T."/>
            <person name="Morin E."/>
            <person name="Murat C."/>
            <person name="Riley R."/>
            <person name="Ohm R."/>
            <person name="Sun H."/>
            <person name="Tunlid A."/>
            <person name="Henrissat B."/>
            <person name="Grigoriev I.V."/>
            <person name="Hibbett D.S."/>
            <person name="Martin F."/>
        </authorList>
    </citation>
    <scope>NUCLEOTIDE SEQUENCE [LARGE SCALE GENOMIC DNA]</scope>
    <source>
        <strain evidence="2">Foug A</strain>
    </source>
</reference>
<dbReference type="AlphaFoldDB" id="A0A0C3EBI6"/>
<gene>
    <name evidence="1" type="ORF">SCLCIDRAFT_444434</name>
</gene>
<proteinExistence type="predicted"/>
<sequence>MWVEVGFDKWNLCFASGGPVYLILSSSSTLGTSECPIDTFVTLTKPFALSVHRFAPPACSVFSCCSMRLASLCLLSVSVWLPNCTFAWSLDASGSPARTGAVLLMHDRHHLARST</sequence>
<dbReference type="Proteomes" id="UP000053989">
    <property type="component" value="Unassembled WGS sequence"/>
</dbReference>
<evidence type="ECO:0000313" key="2">
    <source>
        <dbReference type="Proteomes" id="UP000053989"/>
    </source>
</evidence>
<accession>A0A0C3EBI6</accession>
<dbReference type="EMBL" id="KN822021">
    <property type="protein sequence ID" value="KIM65679.1"/>
    <property type="molecule type" value="Genomic_DNA"/>
</dbReference>
<organism evidence="1 2">
    <name type="scientific">Scleroderma citrinum Foug A</name>
    <dbReference type="NCBI Taxonomy" id="1036808"/>
    <lineage>
        <taxon>Eukaryota</taxon>
        <taxon>Fungi</taxon>
        <taxon>Dikarya</taxon>
        <taxon>Basidiomycota</taxon>
        <taxon>Agaricomycotina</taxon>
        <taxon>Agaricomycetes</taxon>
        <taxon>Agaricomycetidae</taxon>
        <taxon>Boletales</taxon>
        <taxon>Sclerodermatineae</taxon>
        <taxon>Sclerodermataceae</taxon>
        <taxon>Scleroderma</taxon>
    </lineage>
</organism>
<keyword evidence="2" id="KW-1185">Reference proteome</keyword>
<name>A0A0C3EBI6_9AGAM</name>